<reference evidence="2" key="1">
    <citation type="journal article" date="2004" name="Nature">
        <title>Genome duplication in the teleost fish Tetraodon nigroviridis reveals the early vertebrate proto-karyotype.</title>
        <authorList>
            <person name="Jaillon O."/>
            <person name="Aury J.-M."/>
            <person name="Brunet F."/>
            <person name="Petit J.-L."/>
            <person name="Stange-Thomann N."/>
            <person name="Mauceli E."/>
            <person name="Bouneau L."/>
            <person name="Fischer C."/>
            <person name="Ozouf-Costaz C."/>
            <person name="Bernot A."/>
            <person name="Nicaud S."/>
            <person name="Jaffe D."/>
            <person name="Fisher S."/>
            <person name="Lutfalla G."/>
            <person name="Dossat C."/>
            <person name="Segurens B."/>
            <person name="Dasilva C."/>
            <person name="Salanoubat M."/>
            <person name="Levy M."/>
            <person name="Boudet N."/>
            <person name="Castellano S."/>
            <person name="Anthouard V."/>
            <person name="Jubin C."/>
            <person name="Castelli V."/>
            <person name="Katinka M."/>
            <person name="Vacherie B."/>
            <person name="Biemont C."/>
            <person name="Skalli Z."/>
            <person name="Cattolico L."/>
            <person name="Poulain J."/>
            <person name="De Berardinis V."/>
            <person name="Cruaud C."/>
            <person name="Duprat S."/>
            <person name="Brottier P."/>
            <person name="Coutanceau J.-P."/>
            <person name="Gouzy J."/>
            <person name="Parra G."/>
            <person name="Lardier G."/>
            <person name="Chapple C."/>
            <person name="McKernan K.J."/>
            <person name="McEwan P."/>
            <person name="Bosak S."/>
            <person name="Kellis M."/>
            <person name="Volff J.-N."/>
            <person name="Guigo R."/>
            <person name="Zody M.C."/>
            <person name="Mesirov J."/>
            <person name="Lindblad-Toh K."/>
            <person name="Birren B."/>
            <person name="Nusbaum C."/>
            <person name="Kahn D."/>
            <person name="Robinson-Rechavi M."/>
            <person name="Laudet V."/>
            <person name="Schachter V."/>
            <person name="Quetier F."/>
            <person name="Saurin W."/>
            <person name="Scarpelli C."/>
            <person name="Wincker P."/>
            <person name="Lander E.S."/>
            <person name="Weissenbach J."/>
            <person name="Roest Crollius H."/>
        </authorList>
    </citation>
    <scope>NUCLEOTIDE SEQUENCE [LARGE SCALE GENOMIC DNA]</scope>
</reference>
<feature type="non-terminal residue" evidence="2">
    <location>
        <position position="1"/>
    </location>
</feature>
<name>Q4TF74_TETNG</name>
<gene>
    <name evidence="2" type="ORF">GSTENG00001793001</name>
</gene>
<dbReference type="OrthoDB" id="8932276at2759"/>
<dbReference type="GO" id="GO:0030027">
    <property type="term" value="C:lamellipodium"/>
    <property type="evidence" value="ECO:0007669"/>
    <property type="project" value="TreeGrafter"/>
</dbReference>
<feature type="domain" description="CARMIL C-terminal" evidence="1">
    <location>
        <begin position="82"/>
        <end position="162"/>
    </location>
</feature>
<dbReference type="EMBL" id="CAAE01004792">
    <property type="protein sequence ID" value="CAF88458.1"/>
    <property type="molecule type" value="Genomic_DNA"/>
</dbReference>
<dbReference type="GO" id="GO:0016477">
    <property type="term" value="P:cell migration"/>
    <property type="evidence" value="ECO:0007669"/>
    <property type="project" value="TreeGrafter"/>
</dbReference>
<protein>
    <submittedName>
        <fullName evidence="2">Chromosome undetermined SCAF4792, whole genome shotgun sequence</fullName>
    </submittedName>
</protein>
<dbReference type="KEGG" id="tng:GSTEN00001793G001"/>
<evidence type="ECO:0000313" key="2">
    <source>
        <dbReference type="EMBL" id="CAF88458.1"/>
    </source>
</evidence>
<dbReference type="PANTHER" id="PTHR24112:SF43">
    <property type="entry name" value="CAPPING PROTEIN, ARP2_3 AND MYOSIN-I LINKER PROTEIN 3"/>
    <property type="match status" value="1"/>
</dbReference>
<dbReference type="GO" id="GO:0005886">
    <property type="term" value="C:plasma membrane"/>
    <property type="evidence" value="ECO:0007669"/>
    <property type="project" value="TreeGrafter"/>
</dbReference>
<dbReference type="PANTHER" id="PTHR24112">
    <property type="entry name" value="LEUCINE-RICH REPEAT, ISOFORM F-RELATED"/>
    <property type="match status" value="1"/>
</dbReference>
<dbReference type="GO" id="GO:0034315">
    <property type="term" value="P:regulation of Arp2/3 complex-mediated actin nucleation"/>
    <property type="evidence" value="ECO:0007669"/>
    <property type="project" value="TreeGrafter"/>
</dbReference>
<sequence length="170" mass="18945">VMERLCVRLQQQVCTLKGCEEEEEVQTARQILKEARDSRALAHVLSVDGPVKQRLDTLAGELAKAADKELQVVVDSMVSLCRELCPMSCSAAERLNPPFSSISEQVSIPRASIRNALMERAAEDINRALEEVKLSVVSYLTNSIVDQILQELYTSHKTLVLVITPLLHDF</sequence>
<proteinExistence type="predicted"/>
<dbReference type="InterPro" id="IPR051279">
    <property type="entry name" value="PP1-Reg/Actin-Interact_Protein"/>
</dbReference>
<accession>Q4TF74</accession>
<reference evidence="2" key="2">
    <citation type="submission" date="2004-02" db="EMBL/GenBank/DDBJ databases">
        <authorList>
            <consortium name="Genoscope"/>
            <consortium name="Whitehead Institute Centre for Genome Research"/>
        </authorList>
    </citation>
    <scope>NUCLEOTIDE SEQUENCE</scope>
</reference>
<evidence type="ECO:0000259" key="1">
    <source>
        <dbReference type="Pfam" id="PF16000"/>
    </source>
</evidence>
<dbReference type="InterPro" id="IPR031943">
    <property type="entry name" value="CARMIL_C"/>
</dbReference>
<organism evidence="2">
    <name type="scientific">Tetraodon nigroviridis</name>
    <name type="common">Spotted green pufferfish</name>
    <name type="synonym">Chelonodon nigroviridis</name>
    <dbReference type="NCBI Taxonomy" id="99883"/>
    <lineage>
        <taxon>Eukaryota</taxon>
        <taxon>Metazoa</taxon>
        <taxon>Chordata</taxon>
        <taxon>Craniata</taxon>
        <taxon>Vertebrata</taxon>
        <taxon>Euteleostomi</taxon>
        <taxon>Actinopterygii</taxon>
        <taxon>Neopterygii</taxon>
        <taxon>Teleostei</taxon>
        <taxon>Neoteleostei</taxon>
        <taxon>Acanthomorphata</taxon>
        <taxon>Eupercaria</taxon>
        <taxon>Tetraodontiformes</taxon>
        <taxon>Tetradontoidea</taxon>
        <taxon>Tetraodontidae</taxon>
        <taxon>Tetraodon</taxon>
    </lineage>
</organism>
<dbReference type="Pfam" id="PF16000">
    <property type="entry name" value="CARMIL_C"/>
    <property type="match status" value="1"/>
</dbReference>
<dbReference type="AlphaFoldDB" id="Q4TF74"/>